<organism evidence="1 2">
    <name type="scientific">Dermatophagoides pteronyssinus</name>
    <name type="common">European house dust mite</name>
    <dbReference type="NCBI Taxonomy" id="6956"/>
    <lineage>
        <taxon>Eukaryota</taxon>
        <taxon>Metazoa</taxon>
        <taxon>Ecdysozoa</taxon>
        <taxon>Arthropoda</taxon>
        <taxon>Chelicerata</taxon>
        <taxon>Arachnida</taxon>
        <taxon>Acari</taxon>
        <taxon>Acariformes</taxon>
        <taxon>Sarcoptiformes</taxon>
        <taxon>Astigmata</taxon>
        <taxon>Psoroptidia</taxon>
        <taxon>Analgoidea</taxon>
        <taxon>Pyroglyphidae</taxon>
        <taxon>Dermatophagoidinae</taxon>
        <taxon>Dermatophagoides</taxon>
    </lineage>
</organism>
<dbReference type="Proteomes" id="UP000887458">
    <property type="component" value="Unassembled WGS sequence"/>
</dbReference>
<proteinExistence type="predicted"/>
<sequence length="59" mass="7065">MIQIGIIGSQQNCRNAYTTDNNKKVEGTKTIDYYYRGSNSRYRLWLQISFFNNNNFLYK</sequence>
<evidence type="ECO:0000313" key="2">
    <source>
        <dbReference type="Proteomes" id="UP000887458"/>
    </source>
</evidence>
<reference evidence="1 2" key="2">
    <citation type="journal article" date="2022" name="Mol. Biol. Evol.">
        <title>Comparative Genomics Reveals Insights into the Divergent Evolution of Astigmatic Mites and Household Pest Adaptations.</title>
        <authorList>
            <person name="Xiong Q."/>
            <person name="Wan A.T."/>
            <person name="Liu X."/>
            <person name="Fung C.S."/>
            <person name="Xiao X."/>
            <person name="Malainual N."/>
            <person name="Hou J."/>
            <person name="Wang L."/>
            <person name="Wang M."/>
            <person name="Yang K.Y."/>
            <person name="Cui Y."/>
            <person name="Leung E.L."/>
            <person name="Nong W."/>
            <person name="Shin S.K."/>
            <person name="Au S.W."/>
            <person name="Jeong K.Y."/>
            <person name="Chew F.T."/>
            <person name="Hui J.H."/>
            <person name="Leung T.F."/>
            <person name="Tungtrongchitr A."/>
            <person name="Zhong N."/>
            <person name="Liu Z."/>
            <person name="Tsui S.K."/>
        </authorList>
    </citation>
    <scope>NUCLEOTIDE SEQUENCE [LARGE SCALE GENOMIC DNA]</scope>
    <source>
        <strain evidence="1">Derp</strain>
    </source>
</reference>
<protein>
    <submittedName>
        <fullName evidence="1">Uncharacterized protein</fullName>
    </submittedName>
</protein>
<name>A0ABQ8JUU1_DERPT</name>
<comment type="caution">
    <text evidence="1">The sequence shown here is derived from an EMBL/GenBank/DDBJ whole genome shotgun (WGS) entry which is preliminary data.</text>
</comment>
<keyword evidence="2" id="KW-1185">Reference proteome</keyword>
<accession>A0ABQ8JUU1</accession>
<dbReference type="EMBL" id="NJHN03000011">
    <property type="protein sequence ID" value="KAH9426359.1"/>
    <property type="molecule type" value="Genomic_DNA"/>
</dbReference>
<reference evidence="1 2" key="1">
    <citation type="journal article" date="2018" name="J. Allergy Clin. Immunol.">
        <title>High-quality assembly of Dermatophagoides pteronyssinus genome and transcriptome reveals a wide range of novel allergens.</title>
        <authorList>
            <person name="Liu X.Y."/>
            <person name="Yang K.Y."/>
            <person name="Wang M.Q."/>
            <person name="Kwok J.S."/>
            <person name="Zeng X."/>
            <person name="Yang Z."/>
            <person name="Xiao X.J."/>
            <person name="Lau C.P."/>
            <person name="Li Y."/>
            <person name="Huang Z.M."/>
            <person name="Ba J.G."/>
            <person name="Yim A.K."/>
            <person name="Ouyang C.Y."/>
            <person name="Ngai S.M."/>
            <person name="Chan T.F."/>
            <person name="Leung E.L."/>
            <person name="Liu L."/>
            <person name="Liu Z.G."/>
            <person name="Tsui S.K."/>
        </authorList>
    </citation>
    <scope>NUCLEOTIDE SEQUENCE [LARGE SCALE GENOMIC DNA]</scope>
    <source>
        <strain evidence="1">Derp</strain>
    </source>
</reference>
<evidence type="ECO:0000313" key="1">
    <source>
        <dbReference type="EMBL" id="KAH9426359.1"/>
    </source>
</evidence>
<gene>
    <name evidence="1" type="ORF">DERP_010927</name>
</gene>